<dbReference type="PANTHER" id="PTHR10302:SF27">
    <property type="entry name" value="SINGLE-STRANDED DNA-BINDING PROTEIN"/>
    <property type="match status" value="1"/>
</dbReference>
<evidence type="ECO:0000256" key="2">
    <source>
        <dbReference type="HAMAP-Rule" id="MF_00984"/>
    </source>
</evidence>
<dbReference type="CDD" id="cd04496">
    <property type="entry name" value="SSB_OBF"/>
    <property type="match status" value="1"/>
</dbReference>
<dbReference type="PROSITE" id="PS50935">
    <property type="entry name" value="SSB"/>
    <property type="match status" value="1"/>
</dbReference>
<dbReference type="AlphaFoldDB" id="A0A9D9ND03"/>
<dbReference type="Pfam" id="PF00436">
    <property type="entry name" value="SSB"/>
    <property type="match status" value="1"/>
</dbReference>
<gene>
    <name evidence="5" type="primary">ssb</name>
    <name evidence="5" type="ORF">IAA72_03870</name>
</gene>
<dbReference type="InterPro" id="IPR012340">
    <property type="entry name" value="NA-bd_OB-fold"/>
</dbReference>
<dbReference type="InterPro" id="IPR000424">
    <property type="entry name" value="Primosome_PriB/ssb"/>
</dbReference>
<evidence type="ECO:0000313" key="6">
    <source>
        <dbReference type="Proteomes" id="UP000810292"/>
    </source>
</evidence>
<keyword evidence="1 2" id="KW-0238">DNA-binding</keyword>
<dbReference type="Gene3D" id="2.40.50.140">
    <property type="entry name" value="Nucleic acid-binding proteins"/>
    <property type="match status" value="1"/>
</dbReference>
<dbReference type="InterPro" id="IPR011344">
    <property type="entry name" value="ssDNA-bd"/>
</dbReference>
<comment type="caution">
    <text evidence="2">Lacks conserved residue(s) required for the propagation of feature annotation.</text>
</comment>
<comment type="caution">
    <text evidence="5">The sequence shown here is derived from an EMBL/GenBank/DDBJ whole genome shotgun (WGS) entry which is preliminary data.</text>
</comment>
<sequence>MASDVNVVVLVGRLTRDCNLRYTPSGNAFISFTIAVNKAKRNADGTWGEEASFIDCTYFGNNSQNLSQFLQKGRQVAVSGELRQSKWEGQDGQPRSKLDVMVNTLNLLSSPNQGQGGGFASQYSQRPQQNQGYQAPQQPQVVESMPEPQVGGPESFEDDSIPF</sequence>
<comment type="subunit">
    <text evidence="2">Homotetramer.</text>
</comment>
<dbReference type="EMBL" id="JADIMF010000061">
    <property type="protein sequence ID" value="MBO8468904.1"/>
    <property type="molecule type" value="Genomic_DNA"/>
</dbReference>
<feature type="region of interest" description="Disordered" evidence="4">
    <location>
        <begin position="107"/>
        <end position="163"/>
    </location>
</feature>
<dbReference type="GO" id="GO:0009295">
    <property type="term" value="C:nucleoid"/>
    <property type="evidence" value="ECO:0007669"/>
    <property type="project" value="TreeGrafter"/>
</dbReference>
<dbReference type="Proteomes" id="UP000810292">
    <property type="component" value="Unassembled WGS sequence"/>
</dbReference>
<proteinExistence type="inferred from homology"/>
<evidence type="ECO:0000256" key="3">
    <source>
        <dbReference type="PIRNR" id="PIRNR002070"/>
    </source>
</evidence>
<evidence type="ECO:0000256" key="4">
    <source>
        <dbReference type="SAM" id="MobiDB-lite"/>
    </source>
</evidence>
<feature type="compositionally biased region" description="Low complexity" evidence="4">
    <location>
        <begin position="125"/>
        <end position="140"/>
    </location>
</feature>
<accession>A0A9D9ND03</accession>
<reference evidence="5" key="2">
    <citation type="journal article" date="2021" name="PeerJ">
        <title>Extensive microbial diversity within the chicken gut microbiome revealed by metagenomics and culture.</title>
        <authorList>
            <person name="Gilroy R."/>
            <person name="Ravi A."/>
            <person name="Getino M."/>
            <person name="Pursley I."/>
            <person name="Horton D.L."/>
            <person name="Alikhan N.F."/>
            <person name="Baker D."/>
            <person name="Gharbi K."/>
            <person name="Hall N."/>
            <person name="Watson M."/>
            <person name="Adriaenssens E.M."/>
            <person name="Foster-Nyarko E."/>
            <person name="Jarju S."/>
            <person name="Secka A."/>
            <person name="Antonio M."/>
            <person name="Oren A."/>
            <person name="Chaudhuri R.R."/>
            <person name="La Ragione R."/>
            <person name="Hildebrand F."/>
            <person name="Pallen M.J."/>
        </authorList>
    </citation>
    <scope>NUCLEOTIDE SEQUENCE</scope>
    <source>
        <strain evidence="5">14700</strain>
    </source>
</reference>
<dbReference type="GO" id="GO:0006260">
    <property type="term" value="P:DNA replication"/>
    <property type="evidence" value="ECO:0007669"/>
    <property type="project" value="InterPro"/>
</dbReference>
<dbReference type="SUPFAM" id="SSF50249">
    <property type="entry name" value="Nucleic acid-binding proteins"/>
    <property type="match status" value="1"/>
</dbReference>
<dbReference type="NCBIfam" id="TIGR00621">
    <property type="entry name" value="ssb"/>
    <property type="match status" value="1"/>
</dbReference>
<dbReference type="GO" id="GO:0003697">
    <property type="term" value="F:single-stranded DNA binding"/>
    <property type="evidence" value="ECO:0007669"/>
    <property type="project" value="UniProtKB-UniRule"/>
</dbReference>
<name>A0A9D9ND03_9SPIO</name>
<protein>
    <recommendedName>
        <fullName evidence="2 3">Single-stranded DNA-binding protein</fullName>
        <shortName evidence="2">SSB</shortName>
    </recommendedName>
</protein>
<dbReference type="PANTHER" id="PTHR10302">
    <property type="entry name" value="SINGLE-STRANDED DNA-BINDING PROTEIN"/>
    <property type="match status" value="1"/>
</dbReference>
<dbReference type="HAMAP" id="MF_00984">
    <property type="entry name" value="SSB"/>
    <property type="match status" value="1"/>
</dbReference>
<organism evidence="5 6">
    <name type="scientific">Candidatus Ornithospirochaeta stercoravium</name>
    <dbReference type="NCBI Taxonomy" id="2840897"/>
    <lineage>
        <taxon>Bacteria</taxon>
        <taxon>Pseudomonadati</taxon>
        <taxon>Spirochaetota</taxon>
        <taxon>Spirochaetia</taxon>
        <taxon>Spirochaetales</taxon>
        <taxon>Spirochaetaceae</taxon>
        <taxon>Spirochaetaceae incertae sedis</taxon>
        <taxon>Candidatus Ornithospirochaeta</taxon>
    </lineage>
</organism>
<evidence type="ECO:0000313" key="5">
    <source>
        <dbReference type="EMBL" id="MBO8468904.1"/>
    </source>
</evidence>
<evidence type="ECO:0000256" key="1">
    <source>
        <dbReference type="ARBA" id="ARBA00023125"/>
    </source>
</evidence>
<reference evidence="5" key="1">
    <citation type="submission" date="2020-10" db="EMBL/GenBank/DDBJ databases">
        <authorList>
            <person name="Gilroy R."/>
        </authorList>
    </citation>
    <scope>NUCLEOTIDE SEQUENCE</scope>
    <source>
        <strain evidence="5">14700</strain>
    </source>
</reference>
<dbReference type="PIRSF" id="PIRSF002070">
    <property type="entry name" value="SSB"/>
    <property type="match status" value="1"/>
</dbReference>